<dbReference type="EMBL" id="JAQIZZ010000008">
    <property type="protein sequence ID" value="KAJ5523744.1"/>
    <property type="molecule type" value="Genomic_DNA"/>
</dbReference>
<feature type="domain" description="O-methyltransferase C-terminal" evidence="4">
    <location>
        <begin position="225"/>
        <end position="433"/>
    </location>
</feature>
<dbReference type="SUPFAM" id="SSF53335">
    <property type="entry name" value="S-adenosyl-L-methionine-dependent methyltransferases"/>
    <property type="match status" value="1"/>
</dbReference>
<dbReference type="InterPro" id="IPR029063">
    <property type="entry name" value="SAM-dependent_MTases_sf"/>
</dbReference>
<evidence type="ECO:0000313" key="6">
    <source>
        <dbReference type="Proteomes" id="UP001220324"/>
    </source>
</evidence>
<comment type="caution">
    <text evidence="5">The sequence shown here is derived from an EMBL/GenBank/DDBJ whole genome shotgun (WGS) entry which is preliminary data.</text>
</comment>
<keyword evidence="2" id="KW-0808">Transferase</keyword>
<dbReference type="CDD" id="cd02440">
    <property type="entry name" value="AdoMet_MTases"/>
    <property type="match status" value="1"/>
</dbReference>
<evidence type="ECO:0000256" key="3">
    <source>
        <dbReference type="ARBA" id="ARBA00022691"/>
    </source>
</evidence>
<keyword evidence="3" id="KW-0949">S-adenosyl-L-methionine</keyword>
<keyword evidence="6" id="KW-1185">Reference proteome</keyword>
<keyword evidence="1" id="KW-0489">Methyltransferase</keyword>
<protein>
    <recommendedName>
        <fullName evidence="4">O-methyltransferase C-terminal domain-containing protein</fullName>
    </recommendedName>
</protein>
<dbReference type="Pfam" id="PF00891">
    <property type="entry name" value="Methyltransf_2"/>
    <property type="match status" value="1"/>
</dbReference>
<evidence type="ECO:0000256" key="2">
    <source>
        <dbReference type="ARBA" id="ARBA00022679"/>
    </source>
</evidence>
<reference evidence="5 6" key="1">
    <citation type="journal article" date="2023" name="IMA Fungus">
        <title>Comparative genomic study of the Penicillium genus elucidates a diverse pangenome and 15 lateral gene transfer events.</title>
        <authorList>
            <person name="Petersen C."/>
            <person name="Sorensen T."/>
            <person name="Nielsen M.R."/>
            <person name="Sondergaard T.E."/>
            <person name="Sorensen J.L."/>
            <person name="Fitzpatrick D.A."/>
            <person name="Frisvad J.C."/>
            <person name="Nielsen K.L."/>
        </authorList>
    </citation>
    <scope>NUCLEOTIDE SEQUENCE [LARGE SCALE GENOMIC DNA]</scope>
    <source>
        <strain evidence="5 6">IBT 35679</strain>
    </source>
</reference>
<dbReference type="InterPro" id="IPR036390">
    <property type="entry name" value="WH_DNA-bd_sf"/>
</dbReference>
<dbReference type="Proteomes" id="UP001220324">
    <property type="component" value="Unassembled WGS sequence"/>
</dbReference>
<organism evidence="5 6">
    <name type="scientific">Penicillium frequentans</name>
    <dbReference type="NCBI Taxonomy" id="3151616"/>
    <lineage>
        <taxon>Eukaryota</taxon>
        <taxon>Fungi</taxon>
        <taxon>Dikarya</taxon>
        <taxon>Ascomycota</taxon>
        <taxon>Pezizomycotina</taxon>
        <taxon>Eurotiomycetes</taxon>
        <taxon>Eurotiomycetidae</taxon>
        <taxon>Eurotiales</taxon>
        <taxon>Aspergillaceae</taxon>
        <taxon>Penicillium</taxon>
    </lineage>
</organism>
<dbReference type="GO" id="GO:0008171">
    <property type="term" value="F:O-methyltransferase activity"/>
    <property type="evidence" value="ECO:0007669"/>
    <property type="project" value="InterPro"/>
</dbReference>
<sequence length="459" mass="51205">MQSSLSLTELAKSILEDAQILDSFLSSHNLPRPSFVADGVKDFPVGTEHADIHVIRHRLIDATKELRDLVVGPKDTIKWMIMNVSNLNSENYDYLQIFRFALSFFSWNDRIMSHDHTLAASLHAISHFKVAQAVPKEGSISFAELARATGLTELDVARFVRRTAINHIFVEPTPGHVAHTATSALLSADPQMQALVAHMSEEAFPASARIVDALEMSNGSGEPHNSPFTLAFGTSFFERKVEQPETMHRFGLAMSSWSEGDGTRQMRDCYDWATLPAGAKVVDLGGALGHISLGIAERFEDLEFVVEDQGPLMEQACHLISSYPDRIAKRVKFLPHDFFQPQPAEARAADAYIMRYILHDWSDTYATKILKNIFEVMREDSRLIIADAVMPPAGVLPKCQEEVLRSFDVSMLAQLNSQERTLEMWKGLIEKSGGGRWKITGIVSPPKGESITILEVKWS</sequence>
<evidence type="ECO:0000256" key="1">
    <source>
        <dbReference type="ARBA" id="ARBA00022603"/>
    </source>
</evidence>
<name>A0AAD6G9Q8_9EURO</name>
<dbReference type="SUPFAM" id="SSF46785">
    <property type="entry name" value="Winged helix' DNA-binding domain"/>
    <property type="match status" value="1"/>
</dbReference>
<dbReference type="PROSITE" id="PS51683">
    <property type="entry name" value="SAM_OMT_II"/>
    <property type="match status" value="1"/>
</dbReference>
<gene>
    <name evidence="5" type="ORF">N7494_010394</name>
</gene>
<evidence type="ECO:0000313" key="5">
    <source>
        <dbReference type="EMBL" id="KAJ5523744.1"/>
    </source>
</evidence>
<dbReference type="Gene3D" id="1.10.10.10">
    <property type="entry name" value="Winged helix-like DNA-binding domain superfamily/Winged helix DNA-binding domain"/>
    <property type="match status" value="1"/>
</dbReference>
<dbReference type="AlphaFoldDB" id="A0AAD6G9Q8"/>
<dbReference type="InterPro" id="IPR036388">
    <property type="entry name" value="WH-like_DNA-bd_sf"/>
</dbReference>
<dbReference type="PANTHER" id="PTHR43712:SF16">
    <property type="entry name" value="O-METHYLTRANSFERASE ELCB"/>
    <property type="match status" value="1"/>
</dbReference>
<dbReference type="Gene3D" id="3.40.50.150">
    <property type="entry name" value="Vaccinia Virus protein VP39"/>
    <property type="match status" value="1"/>
</dbReference>
<accession>A0AAD6G9Q8</accession>
<dbReference type="PANTHER" id="PTHR43712">
    <property type="entry name" value="PUTATIVE (AFU_ORTHOLOGUE AFUA_4G14580)-RELATED"/>
    <property type="match status" value="1"/>
</dbReference>
<dbReference type="GO" id="GO:0044550">
    <property type="term" value="P:secondary metabolite biosynthetic process"/>
    <property type="evidence" value="ECO:0007669"/>
    <property type="project" value="UniProtKB-ARBA"/>
</dbReference>
<dbReference type="GO" id="GO:0032259">
    <property type="term" value="P:methylation"/>
    <property type="evidence" value="ECO:0007669"/>
    <property type="project" value="UniProtKB-KW"/>
</dbReference>
<dbReference type="InterPro" id="IPR001077">
    <property type="entry name" value="COMT_C"/>
</dbReference>
<evidence type="ECO:0000259" key="4">
    <source>
        <dbReference type="Pfam" id="PF00891"/>
    </source>
</evidence>
<proteinExistence type="predicted"/>
<dbReference type="InterPro" id="IPR016461">
    <property type="entry name" value="COMT-like"/>
</dbReference>